<sequence length="343" mass="36461">MQENALLNSNQQRKIRGEIRGLVLAAVVGVLAHNIVSLPLLSIPGPLIIAIIVGITWRALMGIPAHASAGIRFASKKLLQLGIILMGVRLNLNAIINAGPQIILLDVSVIVLAIGIIYYLGRIYRVEKKVALLTAVGTGICGAAAIAAIAPTIKSDEDEMVVSVATVALLGTFWSIIYILLQPYLGLSLKEYGIFAGATLHEVAHVVAASQPFGSAAADMAILTKLGRVAMIVPVTLVTSFWFNSHIKDSKEKSGINKITIPWFIFGFIAMSCLNTVGIIDRKLVSLMLQASAIILTVAMAGMGLSVHLKMFKRMGQKAFLIGIIGSVIISIAGFLAICIISF</sequence>
<dbReference type="PANTHER" id="PTHR30106">
    <property type="entry name" value="INNER MEMBRANE PROTEIN YEIH-RELATED"/>
    <property type="match status" value="1"/>
</dbReference>
<feature type="transmembrane region" description="Helical" evidence="7">
    <location>
        <begin position="226"/>
        <end position="247"/>
    </location>
</feature>
<gene>
    <name evidence="8" type="ordered locus">Desca_0338</name>
</gene>
<evidence type="ECO:0000313" key="9">
    <source>
        <dbReference type="Proteomes" id="UP000009226"/>
    </source>
</evidence>
<keyword evidence="3" id="KW-1003">Cell membrane</keyword>
<evidence type="ECO:0000256" key="5">
    <source>
        <dbReference type="ARBA" id="ARBA00022989"/>
    </source>
</evidence>
<feature type="transmembrane region" description="Helical" evidence="7">
    <location>
        <begin position="21"/>
        <end position="41"/>
    </location>
</feature>
<reference evidence="8 9" key="1">
    <citation type="submission" date="2011-05" db="EMBL/GenBank/DDBJ databases">
        <title>Complete sequence of Desulfotomaculum carboxydivorans CO-1-SRB.</title>
        <authorList>
            <consortium name="US DOE Joint Genome Institute"/>
            <person name="Lucas S."/>
            <person name="Han J."/>
            <person name="Lapidus A."/>
            <person name="Cheng J.-F."/>
            <person name="Goodwin L."/>
            <person name="Pitluck S."/>
            <person name="Peters L."/>
            <person name="Mikhailova N."/>
            <person name="Lu M."/>
            <person name="Han C."/>
            <person name="Tapia R."/>
            <person name="Land M."/>
            <person name="Hauser L."/>
            <person name="Kyrpides N."/>
            <person name="Ivanova N."/>
            <person name="Pagani I."/>
            <person name="Stams A."/>
            <person name="Plugge C."/>
            <person name="Muyzer G."/>
            <person name="Kuever J."/>
            <person name="Parshina S."/>
            <person name="Ivanova A."/>
            <person name="Nazina T."/>
            <person name="Woyke T."/>
        </authorList>
    </citation>
    <scope>NUCLEOTIDE SEQUENCE [LARGE SCALE GENOMIC DNA]</scope>
    <source>
        <strain evidence="9">DSM 14880 / VKM B-2319 / CO-1-SRB</strain>
    </source>
</reference>
<protein>
    <submittedName>
        <fullName evidence="8">Uncharacterized protein family UPF0324</fullName>
    </submittedName>
</protein>
<keyword evidence="4 7" id="KW-0812">Transmembrane</keyword>
<organism evidence="8 9">
    <name type="scientific">Desulfotomaculum nigrificans (strain DSM 14880 / VKM B-2319 / CO-1-SRB)</name>
    <name type="common">Desulfotomaculum carboxydivorans</name>
    <dbReference type="NCBI Taxonomy" id="868595"/>
    <lineage>
        <taxon>Bacteria</taxon>
        <taxon>Bacillati</taxon>
        <taxon>Bacillota</taxon>
        <taxon>Clostridia</taxon>
        <taxon>Eubacteriales</taxon>
        <taxon>Desulfotomaculaceae</taxon>
        <taxon>Desulfotomaculum</taxon>
    </lineage>
</organism>
<evidence type="ECO:0000256" key="3">
    <source>
        <dbReference type="ARBA" id="ARBA00022475"/>
    </source>
</evidence>
<dbReference type="Proteomes" id="UP000009226">
    <property type="component" value="Chromosome"/>
</dbReference>
<dbReference type="Pfam" id="PF03601">
    <property type="entry name" value="Cons_hypoth698"/>
    <property type="match status" value="1"/>
</dbReference>
<evidence type="ECO:0000256" key="1">
    <source>
        <dbReference type="ARBA" id="ARBA00004651"/>
    </source>
</evidence>
<evidence type="ECO:0000256" key="7">
    <source>
        <dbReference type="SAM" id="Phobius"/>
    </source>
</evidence>
<dbReference type="PANTHER" id="PTHR30106:SF2">
    <property type="entry name" value="UPF0324 INNER MEMBRANE PROTEIN YEIH"/>
    <property type="match status" value="1"/>
</dbReference>
<feature type="transmembrane region" description="Helical" evidence="7">
    <location>
        <begin position="259"/>
        <end position="280"/>
    </location>
</feature>
<dbReference type="InterPro" id="IPR018383">
    <property type="entry name" value="UPF0324_pro"/>
</dbReference>
<dbReference type="KEGG" id="dca:Desca_0338"/>
<feature type="transmembrane region" description="Helical" evidence="7">
    <location>
        <begin position="47"/>
        <end position="66"/>
    </location>
</feature>
<evidence type="ECO:0000313" key="8">
    <source>
        <dbReference type="EMBL" id="AEF93234.1"/>
    </source>
</evidence>
<feature type="transmembrane region" description="Helical" evidence="7">
    <location>
        <begin position="193"/>
        <end position="214"/>
    </location>
</feature>
<evidence type="ECO:0000256" key="2">
    <source>
        <dbReference type="ARBA" id="ARBA00007977"/>
    </source>
</evidence>
<feature type="transmembrane region" description="Helical" evidence="7">
    <location>
        <begin position="130"/>
        <end position="150"/>
    </location>
</feature>
<dbReference type="eggNOG" id="COG2855">
    <property type="taxonomic scope" value="Bacteria"/>
</dbReference>
<keyword evidence="5 7" id="KW-1133">Transmembrane helix</keyword>
<name>F6B6G3_DESCC</name>
<feature type="transmembrane region" description="Helical" evidence="7">
    <location>
        <begin position="162"/>
        <end position="181"/>
    </location>
</feature>
<accession>F6B6G3</accession>
<keyword evidence="6 7" id="KW-0472">Membrane</keyword>
<comment type="similarity">
    <text evidence="2">Belongs to the UPF0324 family.</text>
</comment>
<comment type="subcellular location">
    <subcellularLocation>
        <location evidence="1">Cell membrane</location>
        <topology evidence="1">Multi-pass membrane protein</topology>
    </subcellularLocation>
</comment>
<evidence type="ECO:0000256" key="6">
    <source>
        <dbReference type="ARBA" id="ARBA00023136"/>
    </source>
</evidence>
<proteinExistence type="inferred from homology"/>
<feature type="transmembrane region" description="Helical" evidence="7">
    <location>
        <begin position="102"/>
        <end position="121"/>
    </location>
</feature>
<dbReference type="EMBL" id="CP002736">
    <property type="protein sequence ID" value="AEF93234.1"/>
    <property type="molecule type" value="Genomic_DNA"/>
</dbReference>
<dbReference type="HOGENOM" id="CLU_033541_0_1_9"/>
<dbReference type="RefSeq" id="WP_013809553.1">
    <property type="nucleotide sequence ID" value="NC_015565.1"/>
</dbReference>
<keyword evidence="9" id="KW-1185">Reference proteome</keyword>
<feature type="transmembrane region" description="Helical" evidence="7">
    <location>
        <begin position="319"/>
        <end position="341"/>
    </location>
</feature>
<feature type="transmembrane region" description="Helical" evidence="7">
    <location>
        <begin position="286"/>
        <end position="307"/>
    </location>
</feature>
<dbReference type="AlphaFoldDB" id="F6B6G3"/>
<evidence type="ECO:0000256" key="4">
    <source>
        <dbReference type="ARBA" id="ARBA00022692"/>
    </source>
</evidence>
<feature type="transmembrane region" description="Helical" evidence="7">
    <location>
        <begin position="78"/>
        <end position="96"/>
    </location>
</feature>
<dbReference type="GO" id="GO:0005886">
    <property type="term" value="C:plasma membrane"/>
    <property type="evidence" value="ECO:0007669"/>
    <property type="project" value="UniProtKB-SubCell"/>
</dbReference>